<accession>A0A0N7JW61</accession>
<proteinExistence type="predicted"/>
<geneLocation type="plasmid" evidence="2"/>
<dbReference type="AlphaFoldDB" id="A0A0N7JW61"/>
<reference evidence="1 2" key="1">
    <citation type="journal article" date="2014" name="Genome Announc.">
        <title>Draft Genome Sequence of the Haloacid-Degrading Burkholderia caribensis Strain MBA4.</title>
        <authorList>
            <person name="Pan Y."/>
            <person name="Kong K.F."/>
            <person name="Tsang J.S."/>
        </authorList>
    </citation>
    <scope>NUCLEOTIDE SEQUENCE [LARGE SCALE GENOMIC DNA]</scope>
    <source>
        <strain evidence="1 2">MBA4</strain>
        <plasmid evidence="2">Plasmid</plasmid>
    </source>
</reference>
<name>A0A0N7JW61_9BURK</name>
<protein>
    <recommendedName>
        <fullName evidence="3">Muconolactone isomerase domain-containing protein</fullName>
    </recommendedName>
</protein>
<evidence type="ECO:0000313" key="1">
    <source>
        <dbReference type="EMBL" id="ALL71117.1"/>
    </source>
</evidence>
<dbReference type="Gene3D" id="3.30.70.1060">
    <property type="entry name" value="Dimeric alpha+beta barrel"/>
    <property type="match status" value="1"/>
</dbReference>
<sequence>MQFLFAMRVKHDATPVTNEQRAMEVAYVKGKYAADTIRQVWTRADLPGACLLIEAADESAARATVEALPLMQAGKLEIQMFVPLLPYRGFGVAGQ</sequence>
<dbReference type="EMBL" id="CP012748">
    <property type="protein sequence ID" value="ALL71117.1"/>
    <property type="molecule type" value="Genomic_DNA"/>
</dbReference>
<evidence type="ECO:0008006" key="3">
    <source>
        <dbReference type="Google" id="ProtNLM"/>
    </source>
</evidence>
<gene>
    <name evidence="1" type="ORF">K788_0002056</name>
</gene>
<organism evidence="1 2">
    <name type="scientific">Paraburkholderia caribensis MBA4</name>
    <dbReference type="NCBI Taxonomy" id="1323664"/>
    <lineage>
        <taxon>Bacteria</taxon>
        <taxon>Pseudomonadati</taxon>
        <taxon>Pseudomonadota</taxon>
        <taxon>Betaproteobacteria</taxon>
        <taxon>Burkholderiales</taxon>
        <taxon>Burkholderiaceae</taxon>
        <taxon>Paraburkholderia</taxon>
    </lineage>
</organism>
<keyword evidence="1" id="KW-0614">Plasmid</keyword>
<dbReference type="RefSeq" id="WP_035992924.1">
    <property type="nucleotide sequence ID" value="NZ_CP012748.1"/>
</dbReference>
<dbReference type="KEGG" id="bcai:K788_0002056"/>
<evidence type="ECO:0000313" key="2">
    <source>
        <dbReference type="Proteomes" id="UP000019146"/>
    </source>
</evidence>
<dbReference type="Proteomes" id="UP000019146">
    <property type="component" value="Plasmid unnamed"/>
</dbReference>
<dbReference type="GeneID" id="69974510"/>